<keyword evidence="3 5" id="KW-0067">ATP-binding</keyword>
<dbReference type="InterPro" id="IPR003593">
    <property type="entry name" value="AAA+_ATPase"/>
</dbReference>
<name>A0A4D6GS36_HALS9</name>
<dbReference type="EMBL" id="VRYN01000002">
    <property type="protein sequence ID" value="TYO76408.1"/>
    <property type="molecule type" value="Genomic_DNA"/>
</dbReference>
<dbReference type="InterPro" id="IPR003439">
    <property type="entry name" value="ABC_transporter-like_ATP-bd"/>
</dbReference>
<evidence type="ECO:0000256" key="1">
    <source>
        <dbReference type="ARBA" id="ARBA00022448"/>
    </source>
</evidence>
<dbReference type="Pfam" id="PF00005">
    <property type="entry name" value="ABC_tran"/>
    <property type="match status" value="1"/>
</dbReference>
<dbReference type="GO" id="GO:0016887">
    <property type="term" value="F:ATP hydrolysis activity"/>
    <property type="evidence" value="ECO:0007669"/>
    <property type="project" value="InterPro"/>
</dbReference>
<evidence type="ECO:0000313" key="5">
    <source>
        <dbReference type="EMBL" id="QCC44545.1"/>
    </source>
</evidence>
<dbReference type="PANTHER" id="PTHR24220">
    <property type="entry name" value="IMPORT ATP-BINDING PROTEIN"/>
    <property type="match status" value="1"/>
</dbReference>
<dbReference type="Gene3D" id="3.40.50.300">
    <property type="entry name" value="P-loop containing nucleotide triphosphate hydrolases"/>
    <property type="match status" value="1"/>
</dbReference>
<keyword evidence="1" id="KW-0813">Transport</keyword>
<dbReference type="RefSeq" id="WP_136361139.1">
    <property type="nucleotide sequence ID" value="NZ_VRYN01000002.1"/>
</dbReference>
<dbReference type="GO" id="GO:0005524">
    <property type="term" value="F:ATP binding"/>
    <property type="evidence" value="ECO:0007669"/>
    <property type="project" value="UniProtKB-KW"/>
</dbReference>
<feature type="domain" description="ABC transporter" evidence="4">
    <location>
        <begin position="8"/>
        <end position="233"/>
    </location>
</feature>
<proteinExistence type="predicted"/>
<dbReference type="Proteomes" id="UP000296216">
    <property type="component" value="Chromosome"/>
</dbReference>
<dbReference type="InterPro" id="IPR015854">
    <property type="entry name" value="ABC_transpr_LolD-like"/>
</dbReference>
<dbReference type="InterPro" id="IPR027417">
    <property type="entry name" value="P-loop_NTPase"/>
</dbReference>
<dbReference type="CDD" id="cd03255">
    <property type="entry name" value="ABC_MJ0796_LolCDE_FtsE"/>
    <property type="match status" value="1"/>
</dbReference>
<evidence type="ECO:0000256" key="2">
    <source>
        <dbReference type="ARBA" id="ARBA00022741"/>
    </source>
</evidence>
<protein>
    <submittedName>
        <fullName evidence="5">ABC-type transport system ATP-binding protein</fullName>
    </submittedName>
    <submittedName>
        <fullName evidence="6">Putative ABC transport system ATP-binding protein</fullName>
    </submittedName>
</protein>
<accession>A0A4D6GS36</accession>
<dbReference type="PANTHER" id="PTHR24220:SF86">
    <property type="entry name" value="ABC TRANSPORTER ABCH.1"/>
    <property type="match status" value="1"/>
</dbReference>
<evidence type="ECO:0000313" key="6">
    <source>
        <dbReference type="EMBL" id="TYO76408.1"/>
    </source>
</evidence>
<reference evidence="5" key="3">
    <citation type="journal article" name="MicrobiologyOpen">
        <title>Whole-genome comparison between the type strain of Halobacterium salinarum (DSM 3754(T)) and the laboratory strains R1 and NRC-1.</title>
        <authorList>
            <person name="Pfeiffer F."/>
            <person name="Losensky G."/>
            <person name="Marchfelder A."/>
            <person name="Habermann B."/>
            <person name="Dyall-Smith M."/>
        </authorList>
    </citation>
    <scope>NUCLEOTIDE SEQUENCE</scope>
    <source>
        <strain evidence="5">91-R6</strain>
    </source>
</reference>
<reference evidence="6 8" key="2">
    <citation type="submission" date="2019-07" db="EMBL/GenBank/DDBJ databases">
        <title>Genomic Encyclopedia of Archaeal and Bacterial Type Strains, Phase II (KMG-II): from individual species to whole genera.</title>
        <authorList>
            <person name="Goeker M."/>
        </authorList>
    </citation>
    <scope>NUCLEOTIDE SEQUENCE [LARGE SCALE GENOMIC DNA]</scope>
    <source>
        <strain evidence="6 8">DSM 3754</strain>
    </source>
</reference>
<dbReference type="InterPro" id="IPR017911">
    <property type="entry name" value="MacB-like_ATP-bd"/>
</dbReference>
<evidence type="ECO:0000256" key="3">
    <source>
        <dbReference type="ARBA" id="ARBA00022840"/>
    </source>
</evidence>
<dbReference type="AlphaFoldDB" id="A0A4D6GS36"/>
<dbReference type="GeneID" id="39854690"/>
<reference evidence="5 7" key="1">
    <citation type="journal article" date="2019" name="Microbiol. Resour. Announc.">
        <title>The Genome Sequence of the Halobacterium salinarum Type Strain Is Closely Related to That of Laboratory Strains NRC-1 and R1.</title>
        <authorList>
            <person name="Pfeiffer F."/>
            <person name="Marchfelder A."/>
            <person name="Habermann B."/>
            <person name="Dyall-Smith M.L."/>
        </authorList>
    </citation>
    <scope>NUCLEOTIDE SEQUENCE [LARGE SCALE GENOMIC DNA]</scope>
    <source>
        <strain evidence="5">91-R6</strain>
        <strain evidence="7">ATCC 33171 / DSM 3754 / JCM 8978 / NBRC 102687 / NCIMB 764 / 91-R6</strain>
    </source>
</reference>
<dbReference type="GO" id="GO:0022857">
    <property type="term" value="F:transmembrane transporter activity"/>
    <property type="evidence" value="ECO:0007669"/>
    <property type="project" value="TreeGrafter"/>
</dbReference>
<dbReference type="SUPFAM" id="SSF52540">
    <property type="entry name" value="P-loop containing nucleoside triphosphate hydrolases"/>
    <property type="match status" value="1"/>
</dbReference>
<dbReference type="EMBL" id="CP038631">
    <property type="protein sequence ID" value="QCC44545.1"/>
    <property type="molecule type" value="Genomic_DNA"/>
</dbReference>
<keyword evidence="2" id="KW-0547">Nucleotide-binding</keyword>
<dbReference type="SMART" id="SM00382">
    <property type="entry name" value="AAA"/>
    <property type="match status" value="1"/>
</dbReference>
<dbReference type="PROSITE" id="PS50893">
    <property type="entry name" value="ABC_TRANSPORTER_2"/>
    <property type="match status" value="1"/>
</dbReference>
<dbReference type="Proteomes" id="UP000323075">
    <property type="component" value="Unassembled WGS sequence"/>
</dbReference>
<sequence length="233" mass="24301">MSEVAPAVALDAVHKTYQRGGQPVHALRDVSLRLPRGSYTAVVGPRGCGASTLLAVLGCLAAPTSGRVVVDGTDVTQLDPTARTDFRAETIGVVFPGTTVLPRRSAVENAALPLLFQGVPGRQRRRRATTALERAGLPASHATRPAATLSGVHRHRVALARALVADPAVVLVDEPAAALDADAGREIMAAITDQQDADTTVLVATHTARVADHADRRLALHDGAIRHPDGDTA</sequence>
<evidence type="ECO:0000259" key="4">
    <source>
        <dbReference type="PROSITE" id="PS50893"/>
    </source>
</evidence>
<evidence type="ECO:0000313" key="7">
    <source>
        <dbReference type="Proteomes" id="UP000296216"/>
    </source>
</evidence>
<evidence type="ECO:0000313" key="8">
    <source>
        <dbReference type="Proteomes" id="UP000323075"/>
    </source>
</evidence>
<dbReference type="GO" id="GO:0005886">
    <property type="term" value="C:plasma membrane"/>
    <property type="evidence" value="ECO:0007669"/>
    <property type="project" value="TreeGrafter"/>
</dbReference>
<organism evidence="5 7">
    <name type="scientific">Halobacterium salinarum (strain ATCC 33171 / DSM 3754 / JCM 8978 / NBRC 102687 / NCIMB 764 / 91-R6)</name>
    <dbReference type="NCBI Taxonomy" id="2597657"/>
    <lineage>
        <taxon>Archaea</taxon>
        <taxon>Methanobacteriati</taxon>
        <taxon>Methanobacteriota</taxon>
        <taxon>Stenosarchaea group</taxon>
        <taxon>Halobacteria</taxon>
        <taxon>Halobacteriales</taxon>
        <taxon>Halobacteriaceae</taxon>
        <taxon>Halobacterium</taxon>
    </lineage>
</organism>
<gene>
    <name evidence="6" type="ORF">APQ99_01044</name>
    <name evidence="5" type="ORF">HBSAL_04105</name>
</gene>